<dbReference type="Pfam" id="PF21032">
    <property type="entry name" value="PROPPIN"/>
    <property type="match status" value="2"/>
</dbReference>
<evidence type="ECO:0000256" key="10">
    <source>
        <dbReference type="ARBA" id="ARBA00023006"/>
    </source>
</evidence>
<evidence type="ECO:0000313" key="15">
    <source>
        <dbReference type="EMBL" id="ODQ65467.1"/>
    </source>
</evidence>
<evidence type="ECO:0000256" key="2">
    <source>
        <dbReference type="ARBA" id="ARBA00004481"/>
    </source>
</evidence>
<evidence type="ECO:0000256" key="6">
    <source>
        <dbReference type="ARBA" id="ARBA00022574"/>
    </source>
</evidence>
<reference evidence="15 16" key="1">
    <citation type="journal article" date="2016" name="Proc. Natl. Acad. Sci. U.S.A.">
        <title>Comparative genomics of biotechnologically important yeasts.</title>
        <authorList>
            <person name="Riley R."/>
            <person name="Haridas S."/>
            <person name="Wolfe K.H."/>
            <person name="Lopes M.R."/>
            <person name="Hittinger C.T."/>
            <person name="Goeker M."/>
            <person name="Salamov A.A."/>
            <person name="Wisecaver J.H."/>
            <person name="Long T.M."/>
            <person name="Calvey C.H."/>
            <person name="Aerts A.L."/>
            <person name="Barry K.W."/>
            <person name="Choi C."/>
            <person name="Clum A."/>
            <person name="Coughlan A.Y."/>
            <person name="Deshpande S."/>
            <person name="Douglass A.P."/>
            <person name="Hanson S.J."/>
            <person name="Klenk H.-P."/>
            <person name="LaButti K.M."/>
            <person name="Lapidus A."/>
            <person name="Lindquist E.A."/>
            <person name="Lipzen A.M."/>
            <person name="Meier-Kolthoff J.P."/>
            <person name="Ohm R.A."/>
            <person name="Otillar R.P."/>
            <person name="Pangilinan J.L."/>
            <person name="Peng Y."/>
            <person name="Rokas A."/>
            <person name="Rosa C.A."/>
            <person name="Scheuner C."/>
            <person name="Sibirny A.A."/>
            <person name="Slot J.C."/>
            <person name="Stielow J.B."/>
            <person name="Sun H."/>
            <person name="Kurtzman C.P."/>
            <person name="Blackwell M."/>
            <person name="Grigoriev I.V."/>
            <person name="Jeffries T.W."/>
        </authorList>
    </citation>
    <scope>NUCLEOTIDE SEQUENCE [LARGE SCALE GENOMIC DNA]</scope>
    <source>
        <strain evidence="15 16">DSM 6958</strain>
    </source>
</reference>
<dbReference type="OrthoDB" id="1667587at2759"/>
<dbReference type="GO" id="GO:0015031">
    <property type="term" value="P:protein transport"/>
    <property type="evidence" value="ECO:0007669"/>
    <property type="project" value="UniProtKB-KW"/>
</dbReference>
<evidence type="ECO:0000256" key="13">
    <source>
        <dbReference type="ARBA" id="ARBA00039247"/>
    </source>
</evidence>
<dbReference type="EMBL" id="KV454410">
    <property type="protein sequence ID" value="ODQ65467.1"/>
    <property type="molecule type" value="Genomic_DNA"/>
</dbReference>
<evidence type="ECO:0000256" key="11">
    <source>
        <dbReference type="ARBA" id="ARBA00023136"/>
    </source>
</evidence>
<evidence type="ECO:0000256" key="12">
    <source>
        <dbReference type="ARBA" id="ARBA00025740"/>
    </source>
</evidence>
<dbReference type="GO" id="GO:0005774">
    <property type="term" value="C:vacuolar membrane"/>
    <property type="evidence" value="ECO:0007669"/>
    <property type="project" value="UniProtKB-SubCell"/>
</dbReference>
<gene>
    <name evidence="15" type="ORF">NADFUDRAFT_79335</name>
</gene>
<evidence type="ECO:0000256" key="5">
    <source>
        <dbReference type="ARBA" id="ARBA00022554"/>
    </source>
</evidence>
<feature type="compositionally biased region" description="Polar residues" evidence="14">
    <location>
        <begin position="163"/>
        <end position="174"/>
    </location>
</feature>
<comment type="subcellular location">
    <subcellularLocation>
        <location evidence="2">Endosome membrane</location>
        <topology evidence="2">Peripheral membrane protein</topology>
    </subcellularLocation>
    <subcellularLocation>
        <location evidence="3">Preautophagosomal structure membrane</location>
        <topology evidence="3">Peripheral membrane protein</topology>
    </subcellularLocation>
    <subcellularLocation>
        <location evidence="1">Vacuole membrane</location>
        <topology evidence="1">Peripheral membrane protein</topology>
    </subcellularLocation>
</comment>
<evidence type="ECO:0000313" key="16">
    <source>
        <dbReference type="Proteomes" id="UP000095009"/>
    </source>
</evidence>
<keyword evidence="6" id="KW-0853">WD repeat</keyword>
<evidence type="ECO:0000256" key="4">
    <source>
        <dbReference type="ARBA" id="ARBA00022448"/>
    </source>
</evidence>
<dbReference type="PANTHER" id="PTHR11227">
    <property type="entry name" value="WD-REPEAT PROTEIN INTERACTING WITH PHOSPHOINOSIDES WIPI -RELATED"/>
    <property type="match status" value="1"/>
</dbReference>
<dbReference type="SMART" id="SM00320">
    <property type="entry name" value="WD40"/>
    <property type="match status" value="2"/>
</dbReference>
<keyword evidence="4" id="KW-0813">Transport</keyword>
<feature type="region of interest" description="Disordered" evidence="14">
    <location>
        <begin position="163"/>
        <end position="184"/>
    </location>
</feature>
<dbReference type="GO" id="GO:0006914">
    <property type="term" value="P:autophagy"/>
    <property type="evidence" value="ECO:0007669"/>
    <property type="project" value="UniProtKB-KW"/>
</dbReference>
<protein>
    <recommendedName>
        <fullName evidence="13">Autophagy-related protein 18</fullName>
    </recommendedName>
</protein>
<keyword evidence="8" id="KW-0967">Endosome</keyword>
<dbReference type="InterPro" id="IPR015943">
    <property type="entry name" value="WD40/YVTN_repeat-like_dom_sf"/>
</dbReference>
<keyword evidence="11" id="KW-0472">Membrane</keyword>
<evidence type="ECO:0000256" key="8">
    <source>
        <dbReference type="ARBA" id="ARBA00022753"/>
    </source>
</evidence>
<dbReference type="GO" id="GO:0034045">
    <property type="term" value="C:phagophore assembly site membrane"/>
    <property type="evidence" value="ECO:0007669"/>
    <property type="project" value="UniProtKB-SubCell"/>
</dbReference>
<comment type="similarity">
    <text evidence="12">Belongs to the WD repeat PROPPIN family.</text>
</comment>
<dbReference type="InterPro" id="IPR001680">
    <property type="entry name" value="WD40_rpt"/>
</dbReference>
<name>A0A1E3PKV4_9ASCO</name>
<evidence type="ECO:0000256" key="7">
    <source>
        <dbReference type="ARBA" id="ARBA00022737"/>
    </source>
</evidence>
<keyword evidence="5" id="KW-0926">Vacuole</keyword>
<dbReference type="FunFam" id="2.130.10.10:FF:000965">
    <property type="entry name" value="Autophagy-like protein 18 Atg18"/>
    <property type="match status" value="1"/>
</dbReference>
<dbReference type="AlphaFoldDB" id="A0A1E3PKV4"/>
<evidence type="ECO:0000256" key="3">
    <source>
        <dbReference type="ARBA" id="ARBA00004623"/>
    </source>
</evidence>
<sequence length="502" mass="53334">MTFSNSGDHSPETINFMSFNQDSSCISVGSTLGYKIYNCDPFGKCFNKNDGGMGIVEMLFCTSLVAVVGMGDRPALSPRRLKIINTKRQSTICELTFPTAVLAVKLNRKRLVVLLEEQIYIYDISNMKLLHTIETASNPQAVAALSPSSENCYFVYPSPGPSSTLSNDPMNNNNTRDKVNGGAGSATRTGEVIIMDALSLQPVNVIEAHKSPLSFVAMNAAGTLIATASDKGTIIRVFSIPDGKLMNQFRRGSYASKIFSMGFDHDSALLVVSSATGTIHIFRLGGQGGISLGESIGDEEVGNYGGSEDLYETGSESSLIPRSNTDSASKLDAFIEAKRRNGGSMASLFRRSSQTLGRSVAGAMGNYLPKGVSQIWEPTRDFAYIKLPHVGGNKLASIPTTATTNVIDMEGATDEAGTKSTTTTVGGNSVKYSISPSVVAISGSLNSISSSNNGGGSTTTTEGGVYVMVVTLDGYFYQYAIDTIRGGECELVRQYSLLDNAS</sequence>
<keyword evidence="9" id="KW-0653">Protein transport</keyword>
<dbReference type="Gene3D" id="2.130.10.10">
    <property type="entry name" value="YVTN repeat-like/Quinoprotein amine dehydrogenase"/>
    <property type="match status" value="1"/>
</dbReference>
<evidence type="ECO:0000256" key="9">
    <source>
        <dbReference type="ARBA" id="ARBA00022927"/>
    </source>
</evidence>
<organism evidence="15 16">
    <name type="scientific">Nadsonia fulvescens var. elongata DSM 6958</name>
    <dbReference type="NCBI Taxonomy" id="857566"/>
    <lineage>
        <taxon>Eukaryota</taxon>
        <taxon>Fungi</taxon>
        <taxon>Dikarya</taxon>
        <taxon>Ascomycota</taxon>
        <taxon>Saccharomycotina</taxon>
        <taxon>Dipodascomycetes</taxon>
        <taxon>Dipodascales</taxon>
        <taxon>Dipodascales incertae sedis</taxon>
        <taxon>Nadsonia</taxon>
    </lineage>
</organism>
<keyword evidence="10" id="KW-0072">Autophagy</keyword>
<dbReference type="Proteomes" id="UP000095009">
    <property type="component" value="Unassembled WGS sequence"/>
</dbReference>
<dbReference type="STRING" id="857566.A0A1E3PKV4"/>
<keyword evidence="16" id="KW-1185">Reference proteome</keyword>
<proteinExistence type="inferred from homology"/>
<dbReference type="GO" id="GO:0010008">
    <property type="term" value="C:endosome membrane"/>
    <property type="evidence" value="ECO:0007669"/>
    <property type="project" value="UniProtKB-SubCell"/>
</dbReference>
<evidence type="ECO:0000256" key="14">
    <source>
        <dbReference type="SAM" id="MobiDB-lite"/>
    </source>
</evidence>
<keyword evidence="7" id="KW-0677">Repeat</keyword>
<dbReference type="InterPro" id="IPR036322">
    <property type="entry name" value="WD40_repeat_dom_sf"/>
</dbReference>
<dbReference type="InterPro" id="IPR048720">
    <property type="entry name" value="PROPPIN"/>
</dbReference>
<dbReference type="SUPFAM" id="SSF50978">
    <property type="entry name" value="WD40 repeat-like"/>
    <property type="match status" value="1"/>
</dbReference>
<accession>A0A1E3PKV4</accession>
<evidence type="ECO:0000256" key="1">
    <source>
        <dbReference type="ARBA" id="ARBA00004148"/>
    </source>
</evidence>